<evidence type="ECO:0000256" key="4">
    <source>
        <dbReference type="ARBA" id="ARBA00023136"/>
    </source>
</evidence>
<comment type="catalytic activity">
    <reaction evidence="7">
        <text>a peptidoglycan chain = a peptidoglycan chain with N-acetyl-1,6-anhydromuramyl-[peptide] at the reducing end + a peptidoglycan chain with N-acetylglucosamine at the non-reducing end.</text>
        <dbReference type="EC" id="4.2.2.29"/>
    </reaction>
</comment>
<evidence type="ECO:0000256" key="3">
    <source>
        <dbReference type="ARBA" id="ARBA00022989"/>
    </source>
</evidence>
<evidence type="ECO:0000313" key="9">
    <source>
        <dbReference type="Proteomes" id="UP000032670"/>
    </source>
</evidence>
<evidence type="ECO:0000256" key="6">
    <source>
        <dbReference type="ARBA" id="ARBA00023316"/>
    </source>
</evidence>
<keyword evidence="9" id="KW-1185">Reference proteome</keyword>
<keyword evidence="3 7" id="KW-1133">Transmembrane helix</keyword>
<name>A0A0D6NM96_9PROT</name>
<keyword evidence="2 7" id="KW-0812">Transmembrane</keyword>
<protein>
    <recommendedName>
        <fullName evidence="7">Endolytic murein transglycosylase</fullName>
        <ecNumber evidence="7">4.2.2.29</ecNumber>
    </recommendedName>
    <alternativeName>
        <fullName evidence="7">Peptidoglycan lytic transglycosylase</fullName>
    </alternativeName>
    <alternativeName>
        <fullName evidence="7">Peptidoglycan polymerization terminase</fullName>
    </alternativeName>
</protein>
<dbReference type="PANTHER" id="PTHR30518">
    <property type="entry name" value="ENDOLYTIC MUREIN TRANSGLYCOSYLASE"/>
    <property type="match status" value="1"/>
</dbReference>
<dbReference type="AlphaFoldDB" id="A0A0D6NM96"/>
<dbReference type="GO" id="GO:0071555">
    <property type="term" value="P:cell wall organization"/>
    <property type="evidence" value="ECO:0007669"/>
    <property type="project" value="UniProtKB-KW"/>
</dbReference>
<dbReference type="GO" id="GO:0009252">
    <property type="term" value="P:peptidoglycan biosynthetic process"/>
    <property type="evidence" value="ECO:0007669"/>
    <property type="project" value="UniProtKB-UniRule"/>
</dbReference>
<evidence type="ECO:0000256" key="7">
    <source>
        <dbReference type="HAMAP-Rule" id="MF_02065"/>
    </source>
</evidence>
<evidence type="ECO:0000256" key="1">
    <source>
        <dbReference type="ARBA" id="ARBA00022475"/>
    </source>
</evidence>
<dbReference type="HAMAP" id="MF_02065">
    <property type="entry name" value="MltG"/>
    <property type="match status" value="1"/>
</dbReference>
<dbReference type="GO" id="GO:0005886">
    <property type="term" value="C:plasma membrane"/>
    <property type="evidence" value="ECO:0007669"/>
    <property type="project" value="UniProtKB-UniRule"/>
</dbReference>
<evidence type="ECO:0000256" key="2">
    <source>
        <dbReference type="ARBA" id="ARBA00022692"/>
    </source>
</evidence>
<organism evidence="8 9">
    <name type="scientific">Acetobacter orientalis</name>
    <dbReference type="NCBI Taxonomy" id="146474"/>
    <lineage>
        <taxon>Bacteria</taxon>
        <taxon>Pseudomonadati</taxon>
        <taxon>Pseudomonadota</taxon>
        <taxon>Alphaproteobacteria</taxon>
        <taxon>Acetobacterales</taxon>
        <taxon>Acetobacteraceae</taxon>
        <taxon>Acetobacter</taxon>
    </lineage>
</organism>
<dbReference type="CDD" id="cd08010">
    <property type="entry name" value="MltG_like"/>
    <property type="match status" value="1"/>
</dbReference>
<keyword evidence="6 7" id="KW-0961">Cell wall biogenesis/degradation</keyword>
<reference evidence="8 9" key="1">
    <citation type="submission" date="2012-11" db="EMBL/GenBank/DDBJ databases">
        <title>Whole genome sequence of Acetobacter orientalis 21F-2.</title>
        <authorList>
            <person name="Azuma Y."/>
            <person name="Higashiura N."/>
            <person name="Hirakawa H."/>
            <person name="Matsushita K."/>
        </authorList>
    </citation>
    <scope>NUCLEOTIDE SEQUENCE [LARGE SCALE GENOMIC DNA]</scope>
    <source>
        <strain evidence="8 9">21F-2</strain>
    </source>
</reference>
<comment type="similarity">
    <text evidence="7">Belongs to the transglycosylase MltG family.</text>
</comment>
<gene>
    <name evidence="7" type="primary">mltG</name>
    <name evidence="8" type="ORF">Abor_024_167</name>
</gene>
<feature type="site" description="Important for catalytic activity" evidence="7">
    <location>
        <position position="202"/>
    </location>
</feature>
<dbReference type="GO" id="GO:0008932">
    <property type="term" value="F:lytic endotransglycosylase activity"/>
    <property type="evidence" value="ECO:0007669"/>
    <property type="project" value="UniProtKB-UniRule"/>
</dbReference>
<dbReference type="EC" id="4.2.2.29" evidence="7"/>
<comment type="function">
    <text evidence="7">Functions as a peptidoglycan terminase that cleaves nascent peptidoglycan strands endolytically to terminate their elongation.</text>
</comment>
<dbReference type="GeneID" id="76204864"/>
<dbReference type="EMBL" id="BAMX01000024">
    <property type="protein sequence ID" value="GAN66723.1"/>
    <property type="molecule type" value="Genomic_DNA"/>
</dbReference>
<proteinExistence type="inferred from homology"/>
<dbReference type="NCBIfam" id="TIGR00247">
    <property type="entry name" value="endolytic transglycosylase MltG"/>
    <property type="match status" value="1"/>
</dbReference>
<dbReference type="Gene3D" id="3.30.160.60">
    <property type="entry name" value="Classic Zinc Finger"/>
    <property type="match status" value="1"/>
</dbReference>
<accession>A0A0D6NM96</accession>
<keyword evidence="5 7" id="KW-0456">Lyase</keyword>
<dbReference type="Proteomes" id="UP000032670">
    <property type="component" value="Unassembled WGS sequence"/>
</dbReference>
<keyword evidence="4 7" id="KW-0472">Membrane</keyword>
<sequence length="323" mass="35161">MRKTVFLLLSLLLLGGGAVGVKLWAGYTQPGPLTQDTDVVIPQGNYRSTIHTLQSAHVLPPGMVAEYVALLAIQLTRHQGQLHAAELSFPANSSLKQVLWILRHAHPVLHKLTIPEGLSAYQIQEIFENAAFLTGQTPLPEEGSVQPQTYKFLRNTTRSNALASTQTAMAHTLENLWQNREVISEIPNKHALVTLASLIEKETSVPEERPEVARVFINRLNAGIKLQTDPTVIYGLTAGKTPLGHGLTHAELQNASAYNTYLYAGLPPGPICSPGLSALQAAAHPAKGDMLYFVANGRGGHNFANTLAEHNKNVSEFRKTLKK</sequence>
<accession>A0A6N3STB0</accession>
<dbReference type="InterPro" id="IPR003770">
    <property type="entry name" value="MLTG-like"/>
</dbReference>
<keyword evidence="1 7" id="KW-1003">Cell membrane</keyword>
<evidence type="ECO:0000313" key="8">
    <source>
        <dbReference type="EMBL" id="GAN66723.1"/>
    </source>
</evidence>
<comment type="caution">
    <text evidence="8">The sequence shown here is derived from an EMBL/GenBank/DDBJ whole genome shotgun (WGS) entry which is preliminary data.</text>
</comment>
<evidence type="ECO:0000256" key="5">
    <source>
        <dbReference type="ARBA" id="ARBA00023239"/>
    </source>
</evidence>
<dbReference type="Pfam" id="PF02618">
    <property type="entry name" value="YceG"/>
    <property type="match status" value="1"/>
</dbReference>
<dbReference type="RefSeq" id="WP_048841754.1">
    <property type="nucleotide sequence ID" value="NZ_BAMX01000024.1"/>
</dbReference>
<keyword evidence="7" id="KW-0997">Cell inner membrane</keyword>
<dbReference type="STRING" id="1231341.Abor_024_167"/>
<dbReference type="PANTHER" id="PTHR30518:SF2">
    <property type="entry name" value="ENDOLYTIC MUREIN TRANSGLYCOSYLASE"/>
    <property type="match status" value="1"/>
</dbReference>